<gene>
    <name evidence="2" type="ORF">ATSB10_34720</name>
</gene>
<dbReference type="STRING" id="445710.ATSB10_34720"/>
<proteinExistence type="predicted"/>
<organism evidence="2 3">
    <name type="scientific">Dyella thiooxydans</name>
    <dbReference type="NCBI Taxonomy" id="445710"/>
    <lineage>
        <taxon>Bacteria</taxon>
        <taxon>Pseudomonadati</taxon>
        <taxon>Pseudomonadota</taxon>
        <taxon>Gammaproteobacteria</taxon>
        <taxon>Lysobacterales</taxon>
        <taxon>Rhodanobacteraceae</taxon>
        <taxon>Dyella</taxon>
    </lineage>
</organism>
<evidence type="ECO:0000313" key="2">
    <source>
        <dbReference type="EMBL" id="AND70926.1"/>
    </source>
</evidence>
<sequence length="175" mass="18382">MELATMKRFIPLLGFPLALALGACQAHPLPSSGTPAPGSSAPTHDSAPTNVAQGALRPGMAYGSFRKQMLDHGWRPLPDAKCLANVVGGNAQKLCSSHPELASCRACTEIPELSACSGDGHCQMQFRHGDADDVMRANTFGPLRDWNAPAGQSQLRITSWQVEPAPAGTSGTTPH</sequence>
<keyword evidence="3" id="KW-1185">Reference proteome</keyword>
<feature type="signal peptide" evidence="1">
    <location>
        <begin position="1"/>
        <end position="26"/>
    </location>
</feature>
<dbReference type="KEGG" id="dtx:ATSB10_34720"/>
<dbReference type="PATRIC" id="fig|445710.3.peg.3471"/>
<dbReference type="Proteomes" id="UP000077255">
    <property type="component" value="Chromosome"/>
</dbReference>
<keyword evidence="1" id="KW-0732">Signal</keyword>
<dbReference type="EMBL" id="CP014841">
    <property type="protein sequence ID" value="AND70926.1"/>
    <property type="molecule type" value="Genomic_DNA"/>
</dbReference>
<accession>A0A160N4E8</accession>
<evidence type="ECO:0000313" key="3">
    <source>
        <dbReference type="Proteomes" id="UP000077255"/>
    </source>
</evidence>
<dbReference type="PROSITE" id="PS51257">
    <property type="entry name" value="PROKAR_LIPOPROTEIN"/>
    <property type="match status" value="1"/>
</dbReference>
<reference evidence="2 3" key="1">
    <citation type="submission" date="2016-02" db="EMBL/GenBank/DDBJ databases">
        <title>Complete genome sequencing and analysis of ATSB10, Dyella thiooxydans isolated from rhizosphere soil of sunflower (Helianthus annuus L.).</title>
        <authorList>
            <person name="Lee Y."/>
            <person name="Hwangbo K."/>
            <person name="Chung H."/>
            <person name="Yoo J."/>
            <person name="Kim K.Y."/>
            <person name="Sa T.M."/>
            <person name="Um Y."/>
            <person name="Madhaiyan M."/>
        </authorList>
    </citation>
    <scope>NUCLEOTIDE SEQUENCE [LARGE SCALE GENOMIC DNA]</scope>
    <source>
        <strain evidence="2 3">ATSB10</strain>
    </source>
</reference>
<dbReference type="AlphaFoldDB" id="A0A160N4E8"/>
<protein>
    <submittedName>
        <fullName evidence="2">Uncharacterized protein</fullName>
    </submittedName>
</protein>
<name>A0A160N4E8_9GAMM</name>
<feature type="chain" id="PRO_5007818700" evidence="1">
    <location>
        <begin position="27"/>
        <end position="175"/>
    </location>
</feature>
<evidence type="ECO:0000256" key="1">
    <source>
        <dbReference type="SAM" id="SignalP"/>
    </source>
</evidence>